<comment type="caution">
    <text evidence="2">The sequence shown here is derived from an EMBL/GenBank/DDBJ whole genome shotgun (WGS) entry which is preliminary data.</text>
</comment>
<organism evidence="2 3">
    <name type="scientific">Peptoclostridium litorale DSM 5388</name>
    <dbReference type="NCBI Taxonomy" id="1121324"/>
    <lineage>
        <taxon>Bacteria</taxon>
        <taxon>Bacillati</taxon>
        <taxon>Bacillota</taxon>
        <taxon>Clostridia</taxon>
        <taxon>Peptostreptococcales</taxon>
        <taxon>Peptoclostridiaceae</taxon>
        <taxon>Peptoclostridium</taxon>
    </lineage>
</organism>
<dbReference type="GO" id="GO:0052621">
    <property type="term" value="F:diguanylate cyclase activity"/>
    <property type="evidence" value="ECO:0007669"/>
    <property type="project" value="TreeGrafter"/>
</dbReference>
<dbReference type="SUPFAM" id="SSF55073">
    <property type="entry name" value="Nucleotide cyclase"/>
    <property type="match status" value="1"/>
</dbReference>
<dbReference type="Pfam" id="PF00990">
    <property type="entry name" value="GGDEF"/>
    <property type="match status" value="1"/>
</dbReference>
<dbReference type="Gene3D" id="3.30.70.270">
    <property type="match status" value="1"/>
</dbReference>
<proteinExistence type="predicted"/>
<dbReference type="GO" id="GO:1902201">
    <property type="term" value="P:negative regulation of bacterial-type flagellum-dependent cell motility"/>
    <property type="evidence" value="ECO:0007669"/>
    <property type="project" value="TreeGrafter"/>
</dbReference>
<feature type="domain" description="GGDEF" evidence="1">
    <location>
        <begin position="148"/>
        <end position="274"/>
    </location>
</feature>
<dbReference type="NCBIfam" id="TIGR00254">
    <property type="entry name" value="GGDEF"/>
    <property type="match status" value="1"/>
</dbReference>
<dbReference type="OrthoDB" id="9804747at2"/>
<dbReference type="CDD" id="cd01949">
    <property type="entry name" value="GGDEF"/>
    <property type="match status" value="1"/>
</dbReference>
<dbReference type="SMART" id="SM00267">
    <property type="entry name" value="GGDEF"/>
    <property type="match status" value="1"/>
</dbReference>
<evidence type="ECO:0000313" key="3">
    <source>
        <dbReference type="Proteomes" id="UP000027946"/>
    </source>
</evidence>
<dbReference type="FunFam" id="3.30.70.270:FF:000001">
    <property type="entry name" value="Diguanylate cyclase domain protein"/>
    <property type="match status" value="1"/>
</dbReference>
<gene>
    <name evidence="2" type="ORF">CLIT_10c02170</name>
</gene>
<dbReference type="eggNOG" id="COG3706">
    <property type="taxonomic scope" value="Bacteria"/>
</dbReference>
<name>A0A069RH43_PEPLI</name>
<dbReference type="RefSeq" id="WP_052636039.1">
    <property type="nucleotide sequence ID" value="NZ_FSRH01000010.1"/>
</dbReference>
<reference evidence="2 3" key="1">
    <citation type="submission" date="2014-03" db="EMBL/GenBank/DDBJ databases">
        <title>Genome sequence of Clostridium litorale W6, DSM 5388.</title>
        <authorList>
            <person name="Poehlein A."/>
            <person name="Jagirdar A."/>
            <person name="Khonsari B."/>
            <person name="Chibani C.M."/>
            <person name="Gutierrez Gutierrez D.A."/>
            <person name="Davydova E."/>
            <person name="Alghaithi H.S."/>
            <person name="Nair K.P."/>
            <person name="Dhamotharan K."/>
            <person name="Chandran L."/>
            <person name="G W."/>
            <person name="Daniel R."/>
        </authorList>
    </citation>
    <scope>NUCLEOTIDE SEQUENCE [LARGE SCALE GENOMIC DNA]</scope>
    <source>
        <strain evidence="2 3">W6</strain>
    </source>
</reference>
<keyword evidence="3" id="KW-1185">Reference proteome</keyword>
<dbReference type="PANTHER" id="PTHR45138:SF9">
    <property type="entry name" value="DIGUANYLATE CYCLASE DGCM-RELATED"/>
    <property type="match status" value="1"/>
</dbReference>
<dbReference type="PROSITE" id="PS50887">
    <property type="entry name" value="GGDEF"/>
    <property type="match status" value="1"/>
</dbReference>
<dbReference type="GO" id="GO:0043709">
    <property type="term" value="P:cell adhesion involved in single-species biofilm formation"/>
    <property type="evidence" value="ECO:0007669"/>
    <property type="project" value="TreeGrafter"/>
</dbReference>
<evidence type="ECO:0000313" key="2">
    <source>
        <dbReference type="EMBL" id="KDR95490.1"/>
    </source>
</evidence>
<dbReference type="InterPro" id="IPR050469">
    <property type="entry name" value="Diguanylate_Cyclase"/>
</dbReference>
<accession>A0A069RH43</accession>
<dbReference type="STRING" id="1121324.CLIT_10c02170"/>
<dbReference type="InterPro" id="IPR000160">
    <property type="entry name" value="GGDEF_dom"/>
</dbReference>
<dbReference type="Proteomes" id="UP000027946">
    <property type="component" value="Unassembled WGS sequence"/>
</dbReference>
<dbReference type="EMBL" id="JJMM01000010">
    <property type="protein sequence ID" value="KDR95490.1"/>
    <property type="molecule type" value="Genomic_DNA"/>
</dbReference>
<dbReference type="InterPro" id="IPR029787">
    <property type="entry name" value="Nucleotide_cyclase"/>
</dbReference>
<dbReference type="PANTHER" id="PTHR45138">
    <property type="entry name" value="REGULATORY COMPONENTS OF SENSORY TRANSDUCTION SYSTEM"/>
    <property type="match status" value="1"/>
</dbReference>
<evidence type="ECO:0000259" key="1">
    <source>
        <dbReference type="PROSITE" id="PS50887"/>
    </source>
</evidence>
<dbReference type="GO" id="GO:0005886">
    <property type="term" value="C:plasma membrane"/>
    <property type="evidence" value="ECO:0007669"/>
    <property type="project" value="TreeGrafter"/>
</dbReference>
<dbReference type="InterPro" id="IPR043128">
    <property type="entry name" value="Rev_trsase/Diguanyl_cyclase"/>
</dbReference>
<protein>
    <submittedName>
        <fullName evidence="2">GGDEF domain-containing protein</fullName>
    </submittedName>
</protein>
<sequence>MQLYIDENKKLTIILARDHIEKSGIERDSKVFVIEKKGETDFPALSEHEEYTMIIKIRDSLMPRGERLLVIDFKGQRQLVKEWKEAFASISGIIESVMQWIRVNRENKKLISKLKTLSETDKLTGIYNRMVLDRVLLKQTKSYERYGERCSIMIMDIDHFKRVNDTYGHNVGDKVLCEMARLLKRNTRNTDVVGRWGGEEFLIICEHTELGKAMILAETLREKTEDHSFGQAGSLTASFGVSTFCDGMTVEQVVGKADEALYKAKTEGRNRISD</sequence>
<dbReference type="AlphaFoldDB" id="A0A069RH43"/>